<dbReference type="Proteomes" id="UP000229847">
    <property type="component" value="Unassembled WGS sequence"/>
</dbReference>
<evidence type="ECO:0000313" key="3">
    <source>
        <dbReference type="EMBL" id="PIP57853.1"/>
    </source>
</evidence>
<feature type="transmembrane region" description="Helical" evidence="1">
    <location>
        <begin position="289"/>
        <end position="306"/>
    </location>
</feature>
<feature type="domain" description="Membrane protein 6-pyruvoyl-tetrahydropterin synthase-related" evidence="2">
    <location>
        <begin position="71"/>
        <end position="423"/>
    </location>
</feature>
<accession>A0A2H0BJJ4</accession>
<name>A0A2H0BJJ4_9BACT</name>
<feature type="transmembrane region" description="Helical" evidence="1">
    <location>
        <begin position="145"/>
        <end position="163"/>
    </location>
</feature>
<sequence>MKKLLSKYWPMLLVIGLSFLATWPLLRYGYFSHQDDLQIIRIFEMRRCFADFQIPCRWIPDMGWGNGFPLFNFYGVFPYYFGALLSYVTGYIGASKILFFLALTAGSFGIYLLVKSFWGKFAGATTAILYLFAPYKALDVYVRGALSESLALAIIPFVFYFAFKVSTDPKNKKYSILFTFFLFIFLITHNIMSLLFLPVLIGWIFYWMMDTKWKNLKLVIISGMLGVGLSSFFILPAFFEKNLVQTESLIRFELDFRANYLRLSQLFLDRIWGYGTSIPGPEGGMNFQVGWPHWWLAAISLLLLFVSKVKKSTKIFVAAIIATFVFSVFMTHNKSTFLWLRISLLEYFQFPWRFLSLSIFTASILGGFVVSTLKGKWQIYISMTLILLTVVLNWGYFKPKEFYLINDTQKLSGESWDLQRRGALLDYLPTTALEPREAAQEKPFTVSGEAEITKFINRSNRWEFSAGVKNTAEIEIPVYYFPNWKVKVNHKDYPSSHDNLLGRISLSLDPGKYQVEGSFKNTPLRSVANAITAISIIGLVAFVKWKKQENS</sequence>
<feature type="transmembrane region" description="Helical" evidence="1">
    <location>
        <begin position="350"/>
        <end position="370"/>
    </location>
</feature>
<feature type="transmembrane region" description="Helical" evidence="1">
    <location>
        <begin position="527"/>
        <end position="545"/>
    </location>
</feature>
<feature type="transmembrane region" description="Helical" evidence="1">
    <location>
        <begin position="218"/>
        <end position="239"/>
    </location>
</feature>
<comment type="caution">
    <text evidence="3">The sequence shown here is derived from an EMBL/GenBank/DDBJ whole genome shotgun (WGS) entry which is preliminary data.</text>
</comment>
<dbReference type="EMBL" id="PCSW01000026">
    <property type="protein sequence ID" value="PIP57853.1"/>
    <property type="molecule type" value="Genomic_DNA"/>
</dbReference>
<evidence type="ECO:0000256" key="1">
    <source>
        <dbReference type="SAM" id="Phobius"/>
    </source>
</evidence>
<dbReference type="AlphaFoldDB" id="A0A2H0BJJ4"/>
<keyword evidence="1" id="KW-0472">Membrane</keyword>
<feature type="transmembrane region" description="Helical" evidence="1">
    <location>
        <begin position="71"/>
        <end position="90"/>
    </location>
</feature>
<feature type="transmembrane region" description="Helical" evidence="1">
    <location>
        <begin position="175"/>
        <end position="206"/>
    </location>
</feature>
<proteinExistence type="predicted"/>
<protein>
    <recommendedName>
        <fullName evidence="2">Membrane protein 6-pyruvoyl-tetrahydropterin synthase-related domain-containing protein</fullName>
    </recommendedName>
</protein>
<dbReference type="Pfam" id="PF10131">
    <property type="entry name" value="PTPS_related"/>
    <property type="match status" value="1"/>
</dbReference>
<feature type="transmembrane region" description="Helical" evidence="1">
    <location>
        <begin position="97"/>
        <end position="114"/>
    </location>
</feature>
<reference evidence="3 4" key="1">
    <citation type="submission" date="2017-09" db="EMBL/GenBank/DDBJ databases">
        <title>Depth-based differentiation of microbial function through sediment-hosted aquifers and enrichment of novel symbionts in the deep terrestrial subsurface.</title>
        <authorList>
            <person name="Probst A.J."/>
            <person name="Ladd B."/>
            <person name="Jarett J.K."/>
            <person name="Geller-Mcgrath D.E."/>
            <person name="Sieber C.M."/>
            <person name="Emerson J.B."/>
            <person name="Anantharaman K."/>
            <person name="Thomas B.C."/>
            <person name="Malmstrom R."/>
            <person name="Stieglmeier M."/>
            <person name="Klingl A."/>
            <person name="Woyke T."/>
            <person name="Ryan C.M."/>
            <person name="Banfield J.F."/>
        </authorList>
    </citation>
    <scope>NUCLEOTIDE SEQUENCE [LARGE SCALE GENOMIC DNA]</scope>
    <source>
        <strain evidence="3">CG22_combo_CG10-13_8_21_14_all_39_10</strain>
    </source>
</reference>
<keyword evidence="1" id="KW-1133">Transmembrane helix</keyword>
<gene>
    <name evidence="3" type="ORF">COX03_00860</name>
</gene>
<evidence type="ECO:0000259" key="2">
    <source>
        <dbReference type="Pfam" id="PF10131"/>
    </source>
</evidence>
<feature type="transmembrane region" description="Helical" evidence="1">
    <location>
        <begin position="313"/>
        <end position="330"/>
    </location>
</feature>
<dbReference type="InterPro" id="IPR018776">
    <property type="entry name" value="Membrane_prot_PTPS-rel_domain"/>
</dbReference>
<organism evidence="3 4">
    <name type="scientific">Candidatus Woesebacteria bacterium CG22_combo_CG10-13_8_21_14_all_39_10</name>
    <dbReference type="NCBI Taxonomy" id="1975059"/>
    <lineage>
        <taxon>Bacteria</taxon>
        <taxon>Candidatus Woeseibacteriota</taxon>
    </lineage>
</organism>
<keyword evidence="1" id="KW-0812">Transmembrane</keyword>
<evidence type="ECO:0000313" key="4">
    <source>
        <dbReference type="Proteomes" id="UP000229847"/>
    </source>
</evidence>
<feature type="transmembrane region" description="Helical" evidence="1">
    <location>
        <begin position="377"/>
        <end position="397"/>
    </location>
</feature>